<sequence length="45" mass="5000">MTVLGQQNQLLICFFLPSVLCTRFPKPTAVTAQSVHCHTNKPPCE</sequence>
<proteinExistence type="predicted"/>
<feature type="chain" id="PRO_5002431042" evidence="1">
    <location>
        <begin position="22"/>
        <end position="45"/>
    </location>
</feature>
<protein>
    <submittedName>
        <fullName evidence="2">Uncharacterized protein</fullName>
    </submittedName>
</protein>
<keyword evidence="1" id="KW-0732">Signal</keyword>
<accession>A0A0E9Q8Y3</accession>
<name>A0A0E9Q8Y3_ANGAN</name>
<evidence type="ECO:0000256" key="1">
    <source>
        <dbReference type="SAM" id="SignalP"/>
    </source>
</evidence>
<organism evidence="2">
    <name type="scientific">Anguilla anguilla</name>
    <name type="common">European freshwater eel</name>
    <name type="synonym">Muraena anguilla</name>
    <dbReference type="NCBI Taxonomy" id="7936"/>
    <lineage>
        <taxon>Eukaryota</taxon>
        <taxon>Metazoa</taxon>
        <taxon>Chordata</taxon>
        <taxon>Craniata</taxon>
        <taxon>Vertebrata</taxon>
        <taxon>Euteleostomi</taxon>
        <taxon>Actinopterygii</taxon>
        <taxon>Neopterygii</taxon>
        <taxon>Teleostei</taxon>
        <taxon>Anguilliformes</taxon>
        <taxon>Anguillidae</taxon>
        <taxon>Anguilla</taxon>
    </lineage>
</organism>
<reference evidence="2" key="1">
    <citation type="submission" date="2014-11" db="EMBL/GenBank/DDBJ databases">
        <authorList>
            <person name="Amaro Gonzalez C."/>
        </authorList>
    </citation>
    <scope>NUCLEOTIDE SEQUENCE</scope>
</reference>
<evidence type="ECO:0000313" key="2">
    <source>
        <dbReference type="EMBL" id="JAH12770.1"/>
    </source>
</evidence>
<reference evidence="2" key="2">
    <citation type="journal article" date="2015" name="Fish Shellfish Immunol.">
        <title>Early steps in the European eel (Anguilla anguilla)-Vibrio vulnificus interaction in the gills: Role of the RtxA13 toxin.</title>
        <authorList>
            <person name="Callol A."/>
            <person name="Pajuelo D."/>
            <person name="Ebbesson L."/>
            <person name="Teles M."/>
            <person name="MacKenzie S."/>
            <person name="Amaro C."/>
        </authorList>
    </citation>
    <scope>NUCLEOTIDE SEQUENCE</scope>
</reference>
<dbReference type="AlphaFoldDB" id="A0A0E9Q8Y3"/>
<feature type="signal peptide" evidence="1">
    <location>
        <begin position="1"/>
        <end position="21"/>
    </location>
</feature>
<dbReference type="EMBL" id="GBXM01095807">
    <property type="protein sequence ID" value="JAH12770.1"/>
    <property type="molecule type" value="Transcribed_RNA"/>
</dbReference>